<dbReference type="Proteomes" id="UP000185657">
    <property type="component" value="Unassembled WGS sequence"/>
</dbReference>
<dbReference type="KEGG" id="hyl:LPB072_11320"/>
<dbReference type="EMBL" id="CP017476">
    <property type="protein sequence ID" value="AOW13355.1"/>
    <property type="molecule type" value="Genomic_DNA"/>
</dbReference>
<reference evidence="2 3" key="1">
    <citation type="submission" date="2016-02" db="EMBL/GenBank/DDBJ databases">
        <title>Draft genome sequence of Hydrogenophaga sp. LPB0072.</title>
        <authorList>
            <person name="Shin S.-K."/>
            <person name="Yi H."/>
        </authorList>
    </citation>
    <scope>NUCLEOTIDE SEQUENCE [LARGE SCALE GENOMIC DNA]</scope>
    <source>
        <strain evidence="2 3">LPB0072</strain>
    </source>
</reference>
<evidence type="ECO:0000313" key="2">
    <source>
        <dbReference type="EMBL" id="OAD41639.1"/>
    </source>
</evidence>
<evidence type="ECO:0000313" key="3">
    <source>
        <dbReference type="Proteomes" id="UP000185657"/>
    </source>
</evidence>
<dbReference type="OrthoDB" id="5563425at2"/>
<dbReference type="EMBL" id="LVWD01000013">
    <property type="protein sequence ID" value="OAD41639.1"/>
    <property type="molecule type" value="Genomic_DNA"/>
</dbReference>
<keyword evidence="3" id="KW-1185">Reference proteome</keyword>
<evidence type="ECO:0000313" key="4">
    <source>
        <dbReference type="Proteomes" id="UP000185680"/>
    </source>
</evidence>
<reference evidence="1 4" key="2">
    <citation type="submission" date="2016-10" db="EMBL/GenBank/DDBJ databases">
        <title>Hydorgenophaga sp. LPB0072 isolated from gastropod.</title>
        <authorList>
            <person name="Kim E."/>
            <person name="Yi H."/>
        </authorList>
    </citation>
    <scope>NUCLEOTIDE SEQUENCE [LARGE SCALE GENOMIC DNA]</scope>
    <source>
        <strain evidence="1 4">LPB0072</strain>
    </source>
</reference>
<evidence type="ECO:0000313" key="1">
    <source>
        <dbReference type="EMBL" id="AOW13355.1"/>
    </source>
</evidence>
<dbReference type="Proteomes" id="UP000185680">
    <property type="component" value="Chromosome"/>
</dbReference>
<proteinExistence type="predicted"/>
<accession>A0A167HRK4</accession>
<name>A0A167HRK4_9BURK</name>
<protein>
    <submittedName>
        <fullName evidence="1">Uncharacterized protein</fullName>
    </submittedName>
</protein>
<organism evidence="1 4">
    <name type="scientific">Hydrogenophaga crassostreae</name>
    <dbReference type="NCBI Taxonomy" id="1763535"/>
    <lineage>
        <taxon>Bacteria</taxon>
        <taxon>Pseudomonadati</taxon>
        <taxon>Pseudomonadota</taxon>
        <taxon>Betaproteobacteria</taxon>
        <taxon>Burkholderiales</taxon>
        <taxon>Comamonadaceae</taxon>
        <taxon>Hydrogenophaga</taxon>
    </lineage>
</organism>
<dbReference type="AlphaFoldDB" id="A0A167HRK4"/>
<dbReference type="RefSeq" id="WP_066089634.1">
    <property type="nucleotide sequence ID" value="NZ_CP017476.1"/>
</dbReference>
<dbReference type="STRING" id="1763535.LPB072_11320"/>
<sequence length="201" mass="23135">MYRIEELSEIWVDACLRNSDGRLMFLSYFGRDGSVMQFLATLELGRTERGLNRFHLVGPDGQRHPVDVEGTERLGKHAARLPRQNLFGPLMHNWIYDKTLQNPDRANRIAWVMHRVGAETTQHEQPLYDKVWAAMVDLSPVALLDHWREPCLNWCHEKRAVELLDDPVYPAIGQVMAMRVSLSDHFVEFVSDGVRSGLLEA</sequence>
<gene>
    <name evidence="1" type="ORF">LPB072_11320</name>
    <name evidence="2" type="ORF">LPB72_09940</name>
</gene>